<evidence type="ECO:0000313" key="10">
    <source>
        <dbReference type="Proteomes" id="UP000054544"/>
    </source>
</evidence>
<feature type="transmembrane region" description="Helical" evidence="8">
    <location>
        <begin position="59"/>
        <end position="80"/>
    </location>
</feature>
<evidence type="ECO:0000256" key="1">
    <source>
        <dbReference type="ARBA" id="ARBA00004448"/>
    </source>
</evidence>
<evidence type="ECO:0000256" key="8">
    <source>
        <dbReference type="SAM" id="Phobius"/>
    </source>
</evidence>
<dbReference type="PANTHER" id="PTHR21382:SF1">
    <property type="entry name" value="NADH DEHYDROGENASE [UBIQUINONE] 1 ALPHA SUBCOMPLEX SUBUNIT 11"/>
    <property type="match status" value="1"/>
</dbReference>
<dbReference type="GO" id="GO:0045271">
    <property type="term" value="C:respiratory chain complex I"/>
    <property type="evidence" value="ECO:0007669"/>
    <property type="project" value="InterPro"/>
</dbReference>
<proteinExistence type="predicted"/>
<evidence type="ECO:0000256" key="3">
    <source>
        <dbReference type="ARBA" id="ARBA00022792"/>
    </source>
</evidence>
<keyword evidence="5" id="KW-0496">Mitochondrion</keyword>
<dbReference type="AlphaFoldDB" id="A0A0D9PHB5"/>
<feature type="region of interest" description="Disordered" evidence="7">
    <location>
        <begin position="1"/>
        <end position="21"/>
    </location>
</feature>
<keyword evidence="3" id="KW-0999">Mitochondrion inner membrane</keyword>
<keyword evidence="10" id="KW-1185">Reference proteome</keyword>
<protein>
    <submittedName>
        <fullName evidence="9">Uncharacterized protein</fullName>
    </submittedName>
</protein>
<keyword evidence="6 8" id="KW-0472">Membrane</keyword>
<name>A0A0D9PHB5_METAN</name>
<dbReference type="STRING" id="1291518.A0A0D9PHB5"/>
<dbReference type="OrthoDB" id="1913277at2759"/>
<evidence type="ECO:0000256" key="5">
    <source>
        <dbReference type="ARBA" id="ARBA00023128"/>
    </source>
</evidence>
<evidence type="ECO:0000313" key="9">
    <source>
        <dbReference type="EMBL" id="KJK84215.1"/>
    </source>
</evidence>
<organism evidence="9 10">
    <name type="scientific">Metarhizium anisopliae BRIP 53293</name>
    <dbReference type="NCBI Taxonomy" id="1291518"/>
    <lineage>
        <taxon>Eukaryota</taxon>
        <taxon>Fungi</taxon>
        <taxon>Dikarya</taxon>
        <taxon>Ascomycota</taxon>
        <taxon>Pezizomycotina</taxon>
        <taxon>Sordariomycetes</taxon>
        <taxon>Hypocreomycetidae</taxon>
        <taxon>Hypocreales</taxon>
        <taxon>Clavicipitaceae</taxon>
        <taxon>Metarhizium</taxon>
    </lineage>
</organism>
<dbReference type="InterPro" id="IPR039205">
    <property type="entry name" value="NDUFA11"/>
</dbReference>
<dbReference type="GO" id="GO:0006120">
    <property type="term" value="P:mitochondrial electron transport, NADH to ubiquinone"/>
    <property type="evidence" value="ECO:0007669"/>
    <property type="project" value="InterPro"/>
</dbReference>
<gene>
    <name evidence="9" type="ORF">H634G_00578</name>
</gene>
<evidence type="ECO:0000256" key="2">
    <source>
        <dbReference type="ARBA" id="ARBA00022692"/>
    </source>
</evidence>
<dbReference type="EMBL" id="KE384719">
    <property type="protein sequence ID" value="KJK84215.1"/>
    <property type="molecule type" value="Genomic_DNA"/>
</dbReference>
<feature type="transmembrane region" description="Helical" evidence="8">
    <location>
        <begin position="92"/>
        <end position="110"/>
    </location>
</feature>
<dbReference type="Proteomes" id="UP000054544">
    <property type="component" value="Unassembled WGS sequence"/>
</dbReference>
<accession>A0A0D9PHB5</accession>
<sequence>MDHHSSPSHQAPLESDKPYSPHDVLDETAKTAVVGLGGGFFLAAIRNAMSKRNVGALGVFTRGAPIIGICAAGPAAYAFFSRTMMNLREKEDAWSAAFGGFMCGGVLGLPSRRMPVVVGLGSAVGAIQGALYFLGGRIDSFKKESDEFERKERIRRTTRLPVEQTPPGYEERRRERIKETYGFEINPVKATVEGSQ</sequence>
<dbReference type="PANTHER" id="PTHR21382">
    <property type="entry name" value="NADH-UBIQUINONE OXIDOREDUCTASE SUBUNIT"/>
    <property type="match status" value="1"/>
</dbReference>
<reference evidence="10" key="1">
    <citation type="journal article" date="2014" name="BMC Genomics">
        <title>The genome sequence of the biocontrol fungus Metarhizium anisopliae and comparative genomics of Metarhizium species.</title>
        <authorList>
            <person name="Pattemore J.A."/>
            <person name="Hane J.K."/>
            <person name="Williams A.H."/>
            <person name="Wilson B.A."/>
            <person name="Stodart B.J."/>
            <person name="Ash G.J."/>
        </authorList>
    </citation>
    <scope>NUCLEOTIDE SEQUENCE [LARGE SCALE GENOMIC DNA]</scope>
    <source>
        <strain evidence="10">BRIP 53293</strain>
    </source>
</reference>
<keyword evidence="2 8" id="KW-0812">Transmembrane</keyword>
<keyword evidence="4 8" id="KW-1133">Transmembrane helix</keyword>
<evidence type="ECO:0000256" key="6">
    <source>
        <dbReference type="ARBA" id="ARBA00023136"/>
    </source>
</evidence>
<comment type="subcellular location">
    <subcellularLocation>
        <location evidence="1">Mitochondrion inner membrane</location>
        <topology evidence="1">Multi-pass membrane protein</topology>
    </subcellularLocation>
</comment>
<evidence type="ECO:0000256" key="4">
    <source>
        <dbReference type="ARBA" id="ARBA00022989"/>
    </source>
</evidence>
<evidence type="ECO:0000256" key="7">
    <source>
        <dbReference type="SAM" id="MobiDB-lite"/>
    </source>
</evidence>
<feature type="transmembrane region" description="Helical" evidence="8">
    <location>
        <begin position="116"/>
        <end position="135"/>
    </location>
</feature>
<dbReference type="GO" id="GO:0005743">
    <property type="term" value="C:mitochondrial inner membrane"/>
    <property type="evidence" value="ECO:0007669"/>
    <property type="project" value="UniProtKB-SubCell"/>
</dbReference>